<sequence>MNPEWYVVFTVDSISTLSLPVIVYFSLQTPFPLRLLGCCVHRMTGPVTARDMAMGHTFRQ</sequence>
<dbReference type="EMBL" id="CP069112">
    <property type="protein sequence ID" value="QSS62469.1"/>
    <property type="molecule type" value="Genomic_DNA"/>
</dbReference>
<gene>
    <name evidence="2" type="ORF">I7I51_02206</name>
</gene>
<keyword evidence="1" id="KW-0812">Transmembrane</keyword>
<accession>A0A8A1M931</accession>
<name>A0A8A1M931_AJECA</name>
<evidence type="ECO:0000256" key="1">
    <source>
        <dbReference type="SAM" id="Phobius"/>
    </source>
</evidence>
<keyword evidence="1" id="KW-1133">Transmembrane helix</keyword>
<dbReference type="VEuPathDB" id="FungiDB:I7I51_02206"/>
<dbReference type="Proteomes" id="UP000663671">
    <property type="component" value="Chromosome 7"/>
</dbReference>
<protein>
    <submittedName>
        <fullName evidence="2">Uncharacterized protein</fullName>
    </submittedName>
</protein>
<organism evidence="2 3">
    <name type="scientific">Ajellomyces capsulatus</name>
    <name type="common">Darling's disease fungus</name>
    <name type="synonym">Histoplasma capsulatum</name>
    <dbReference type="NCBI Taxonomy" id="5037"/>
    <lineage>
        <taxon>Eukaryota</taxon>
        <taxon>Fungi</taxon>
        <taxon>Dikarya</taxon>
        <taxon>Ascomycota</taxon>
        <taxon>Pezizomycotina</taxon>
        <taxon>Eurotiomycetes</taxon>
        <taxon>Eurotiomycetidae</taxon>
        <taxon>Onygenales</taxon>
        <taxon>Ajellomycetaceae</taxon>
        <taxon>Histoplasma</taxon>
    </lineage>
</organism>
<feature type="transmembrane region" description="Helical" evidence="1">
    <location>
        <begin position="6"/>
        <end position="27"/>
    </location>
</feature>
<proteinExistence type="predicted"/>
<dbReference type="AlphaFoldDB" id="A0A8A1M931"/>
<evidence type="ECO:0000313" key="2">
    <source>
        <dbReference type="EMBL" id="QSS62469.1"/>
    </source>
</evidence>
<evidence type="ECO:0000313" key="3">
    <source>
        <dbReference type="Proteomes" id="UP000663671"/>
    </source>
</evidence>
<reference evidence="2" key="1">
    <citation type="submission" date="2021-01" db="EMBL/GenBank/DDBJ databases">
        <title>Chromosome-level genome assembly of a human fungal pathogen reveals clustering of transcriptionally co-regulated genes.</title>
        <authorList>
            <person name="Voorhies M."/>
            <person name="Cohen S."/>
            <person name="Shea T.P."/>
            <person name="Petrus S."/>
            <person name="Munoz J.F."/>
            <person name="Poplawski S."/>
            <person name="Goldman W.E."/>
            <person name="Michael T."/>
            <person name="Cuomo C.A."/>
            <person name="Sil A."/>
            <person name="Beyhan S."/>
        </authorList>
    </citation>
    <scope>NUCLEOTIDE SEQUENCE</scope>
    <source>
        <strain evidence="2">WU24</strain>
    </source>
</reference>
<keyword evidence="1" id="KW-0472">Membrane</keyword>